<dbReference type="Proteomes" id="UP001557470">
    <property type="component" value="Unassembled WGS sequence"/>
</dbReference>
<organism evidence="1 2">
    <name type="scientific">Umbra pygmaea</name>
    <name type="common">Eastern mudminnow</name>
    <dbReference type="NCBI Taxonomy" id="75934"/>
    <lineage>
        <taxon>Eukaryota</taxon>
        <taxon>Metazoa</taxon>
        <taxon>Chordata</taxon>
        <taxon>Craniata</taxon>
        <taxon>Vertebrata</taxon>
        <taxon>Euteleostomi</taxon>
        <taxon>Actinopterygii</taxon>
        <taxon>Neopterygii</taxon>
        <taxon>Teleostei</taxon>
        <taxon>Protacanthopterygii</taxon>
        <taxon>Esociformes</taxon>
        <taxon>Umbridae</taxon>
        <taxon>Umbra</taxon>
    </lineage>
</organism>
<accession>A0ABD0X9Q8</accession>
<name>A0ABD0X9Q8_UMBPY</name>
<evidence type="ECO:0000313" key="1">
    <source>
        <dbReference type="EMBL" id="KAL1005716.1"/>
    </source>
</evidence>
<evidence type="ECO:0000313" key="2">
    <source>
        <dbReference type="Proteomes" id="UP001557470"/>
    </source>
</evidence>
<proteinExistence type="predicted"/>
<reference evidence="1 2" key="1">
    <citation type="submission" date="2024-06" db="EMBL/GenBank/DDBJ databases">
        <authorList>
            <person name="Pan Q."/>
            <person name="Wen M."/>
            <person name="Jouanno E."/>
            <person name="Zahm M."/>
            <person name="Klopp C."/>
            <person name="Cabau C."/>
            <person name="Louis A."/>
            <person name="Berthelot C."/>
            <person name="Parey E."/>
            <person name="Roest Crollius H."/>
            <person name="Montfort J."/>
            <person name="Robinson-Rechavi M."/>
            <person name="Bouchez O."/>
            <person name="Lampietro C."/>
            <person name="Lopez Roques C."/>
            <person name="Donnadieu C."/>
            <person name="Postlethwait J."/>
            <person name="Bobe J."/>
            <person name="Verreycken H."/>
            <person name="Guiguen Y."/>
        </authorList>
    </citation>
    <scope>NUCLEOTIDE SEQUENCE [LARGE SCALE GENOMIC DNA]</scope>
    <source>
        <strain evidence="1">Up_M1</strain>
        <tissue evidence="1">Testis</tissue>
    </source>
</reference>
<keyword evidence="2" id="KW-1185">Reference proteome</keyword>
<gene>
    <name evidence="1" type="ORF">UPYG_G00063090</name>
</gene>
<dbReference type="EMBL" id="JAGEUA010000002">
    <property type="protein sequence ID" value="KAL1005716.1"/>
    <property type="molecule type" value="Genomic_DNA"/>
</dbReference>
<protein>
    <submittedName>
        <fullName evidence="1">Uncharacterized protein</fullName>
    </submittedName>
</protein>
<comment type="caution">
    <text evidence="1">The sequence shown here is derived from an EMBL/GenBank/DDBJ whole genome shotgun (WGS) entry which is preliminary data.</text>
</comment>
<sequence length="87" mass="9754">MRPSGTFGTSGNNTRVTFCGDVIMSSFSPPAFPGVLNTIPFLHANTSQQHSQNVVPRHQSQMVENLQQSFRFLDLIPSVRMYNSPWI</sequence>
<dbReference type="AlphaFoldDB" id="A0ABD0X9Q8"/>